<evidence type="ECO:0000313" key="10">
    <source>
        <dbReference type="Proteomes" id="UP000250462"/>
    </source>
</evidence>
<feature type="DNA-binding region" description="OmpR/PhoB-type" evidence="6">
    <location>
        <begin position="1"/>
        <end position="92"/>
    </location>
</feature>
<evidence type="ECO:0000256" key="6">
    <source>
        <dbReference type="PROSITE-ProRule" id="PRU01091"/>
    </source>
</evidence>
<feature type="region of interest" description="Disordered" evidence="7">
    <location>
        <begin position="590"/>
        <end position="622"/>
    </location>
</feature>
<evidence type="ECO:0000256" key="4">
    <source>
        <dbReference type="ARBA" id="ARBA00023125"/>
    </source>
</evidence>
<keyword evidence="5" id="KW-0804">Transcription</keyword>
<feature type="compositionally biased region" description="Basic and acidic residues" evidence="7">
    <location>
        <begin position="963"/>
        <end position="973"/>
    </location>
</feature>
<sequence>MIFRLLGQVEAVYDDRSLPLGAPKQRCVLAALLLEPRQLVSLNRLYDAVWGTHPPAAARKATQVYISNLRRVLEPIPDVAITSFPDGYRLDVDPDQIDLHRFRRLVAEAATSNADDARTLLHAAIGLWRGPVLSGLGECDLRDQHADALHEECLSAYERRVAADLDAGQAAELVPQLLWHAGENPFRETVHALLMTALQRAGRRAEALGVFRDLRARMIDELGSEPGAEVFSLHQELLEAEHADEQGGGAPERAASTDESPMVRPTPAQLPPAVADFHGRETVAARIRAAVTGQMRTLPVVTLTGQGGAGKTALALRVAHQVRELFTDGQLFANMRGSSDAPAEPADVLAAFLRALGTGADEIPAGVDDRSALYRTLLAGRRVLVVLDDAADAAQVRPLLPGDEQCAVLVIARSRLFLLEGSLSVEIGEFTGEEAHQLLASTVGADRVAAEPDAAEAIVRACGHLPLALRIAGSRLAAQPGRRLADFAERLGSARVLDELTVADVGVRSSLALSYQQLDPATARAFRLLALPEVASLSWRTAAAVLDVGDAELQRITNALVDLHLLTEPAPGRYRYHDLLRVYARERSYGGAPDSSGEHGGSADGGGSGGPNSPPDPAAERDQAVRRGFEQLAGSAAHAVQAMMPALDTPPLQLEGSAVAQRFGDRATAVEWLADEHVNLTTISLQVLGQPDPPLYGLAQLASLLGNYAEAGGYWSGWEALAAALLERARHEHDKPSEMLVRMCLGGYALRQGPATTAIEHLGMFVDHHRRGEEHTTLGRGLTMLALAHLEVGAVDEALRCFDEALYAHERGGNRRSYAITSCHLAELFVKNGEYEQAVARASAAIEVWRELGSADPYLGVDASKNLGLAYAALGRYTQAIQHGETSLRLGDAAGYTLAHRVVAATLARAHRDAGNLPQAASFFERALGEAHDPREPITSAVADETLRHELGQVLTRMGRVEHARASRGEHPAPRPGCSTAAPRG</sequence>
<feature type="region of interest" description="Disordered" evidence="7">
    <location>
        <begin position="963"/>
        <end position="985"/>
    </location>
</feature>
<dbReference type="SUPFAM" id="SSF46894">
    <property type="entry name" value="C-terminal effector domain of the bipartite response regulators"/>
    <property type="match status" value="1"/>
</dbReference>
<dbReference type="InterPro" id="IPR016032">
    <property type="entry name" value="Sig_transdc_resp-reg_C-effctor"/>
</dbReference>
<dbReference type="InterPro" id="IPR042197">
    <property type="entry name" value="Apaf_helical"/>
</dbReference>
<dbReference type="InterPro" id="IPR005158">
    <property type="entry name" value="BTAD"/>
</dbReference>
<dbReference type="InterPro" id="IPR036388">
    <property type="entry name" value="WH-like_DNA-bd_sf"/>
</dbReference>
<feature type="region of interest" description="Disordered" evidence="7">
    <location>
        <begin position="242"/>
        <end position="265"/>
    </location>
</feature>
<dbReference type="PANTHER" id="PTHR35807">
    <property type="entry name" value="TRANSCRIPTIONAL REGULATOR REDD-RELATED"/>
    <property type="match status" value="1"/>
</dbReference>
<proteinExistence type="inferred from homology"/>
<gene>
    <name evidence="9" type="ORF">DPM12_05630</name>
</gene>
<dbReference type="AlphaFoldDB" id="A0A329QZ38"/>
<dbReference type="SMART" id="SM00862">
    <property type="entry name" value="Trans_reg_C"/>
    <property type="match status" value="1"/>
</dbReference>
<reference evidence="9 10" key="1">
    <citation type="submission" date="2018-06" db="EMBL/GenBank/DDBJ databases">
        <title>Phytoactinopolyspora halophila sp. nov., a novel halophilic actinomycete isolated from a saline soil in China.</title>
        <authorList>
            <person name="Tang S.-K."/>
        </authorList>
    </citation>
    <scope>NUCLEOTIDE SEQUENCE [LARGE SCALE GENOMIC DNA]</scope>
    <source>
        <strain evidence="9 10">YIM 96934</strain>
    </source>
</reference>
<evidence type="ECO:0000256" key="7">
    <source>
        <dbReference type="SAM" id="MobiDB-lite"/>
    </source>
</evidence>
<evidence type="ECO:0000256" key="3">
    <source>
        <dbReference type="ARBA" id="ARBA00023015"/>
    </source>
</evidence>
<accession>A0A329QZ38</accession>
<dbReference type="Pfam" id="PF00486">
    <property type="entry name" value="Trans_reg_C"/>
    <property type="match status" value="1"/>
</dbReference>
<dbReference type="InterPro" id="IPR002182">
    <property type="entry name" value="NB-ARC"/>
</dbReference>
<dbReference type="Gene3D" id="1.10.8.430">
    <property type="entry name" value="Helical domain of apoptotic protease-activating factors"/>
    <property type="match status" value="1"/>
</dbReference>
<dbReference type="PRINTS" id="PR00364">
    <property type="entry name" value="DISEASERSIST"/>
</dbReference>
<dbReference type="InterPro" id="IPR027417">
    <property type="entry name" value="P-loop_NTPase"/>
</dbReference>
<dbReference type="EMBL" id="QMIG01000003">
    <property type="protein sequence ID" value="RAW17487.1"/>
    <property type="molecule type" value="Genomic_DNA"/>
</dbReference>
<dbReference type="InterPro" id="IPR019734">
    <property type="entry name" value="TPR_rpt"/>
</dbReference>
<dbReference type="GO" id="GO:0000160">
    <property type="term" value="P:phosphorelay signal transduction system"/>
    <property type="evidence" value="ECO:0007669"/>
    <property type="project" value="InterPro"/>
</dbReference>
<evidence type="ECO:0000256" key="5">
    <source>
        <dbReference type="ARBA" id="ARBA00023163"/>
    </source>
</evidence>
<keyword evidence="10" id="KW-1185">Reference proteome</keyword>
<protein>
    <recommendedName>
        <fullName evidence="8">OmpR/PhoB-type domain-containing protein</fullName>
    </recommendedName>
</protein>
<keyword evidence="3" id="KW-0805">Transcription regulation</keyword>
<dbReference type="PROSITE" id="PS51755">
    <property type="entry name" value="OMPR_PHOB"/>
    <property type="match status" value="1"/>
</dbReference>
<dbReference type="GO" id="GO:0003677">
    <property type="term" value="F:DNA binding"/>
    <property type="evidence" value="ECO:0007669"/>
    <property type="project" value="UniProtKB-UniRule"/>
</dbReference>
<keyword evidence="2" id="KW-0677">Repeat</keyword>
<dbReference type="SUPFAM" id="SSF48452">
    <property type="entry name" value="TPR-like"/>
    <property type="match status" value="3"/>
</dbReference>
<dbReference type="SUPFAM" id="SSF52540">
    <property type="entry name" value="P-loop containing nucleoside triphosphate hydrolases"/>
    <property type="match status" value="1"/>
</dbReference>
<dbReference type="InterPro" id="IPR001867">
    <property type="entry name" value="OmpR/PhoB-type_DNA-bd"/>
</dbReference>
<dbReference type="Pfam" id="PF13424">
    <property type="entry name" value="TPR_12"/>
    <property type="match status" value="1"/>
</dbReference>
<dbReference type="GO" id="GO:0006355">
    <property type="term" value="P:regulation of DNA-templated transcription"/>
    <property type="evidence" value="ECO:0007669"/>
    <property type="project" value="InterPro"/>
</dbReference>
<dbReference type="Gene3D" id="1.25.40.10">
    <property type="entry name" value="Tetratricopeptide repeat domain"/>
    <property type="match status" value="2"/>
</dbReference>
<dbReference type="OrthoDB" id="3587032at2"/>
<dbReference type="RefSeq" id="WP_112257305.1">
    <property type="nucleotide sequence ID" value="NZ_QMIG01000003.1"/>
</dbReference>
<dbReference type="Proteomes" id="UP000250462">
    <property type="component" value="Unassembled WGS sequence"/>
</dbReference>
<dbReference type="Pfam" id="PF00931">
    <property type="entry name" value="NB-ARC"/>
    <property type="match status" value="1"/>
</dbReference>
<dbReference type="Gene3D" id="1.10.10.10">
    <property type="entry name" value="Winged helix-like DNA-binding domain superfamily/Winged helix DNA-binding domain"/>
    <property type="match status" value="1"/>
</dbReference>
<feature type="domain" description="OmpR/PhoB-type" evidence="8">
    <location>
        <begin position="1"/>
        <end position="92"/>
    </location>
</feature>
<keyword evidence="4 6" id="KW-0238">DNA-binding</keyword>
<dbReference type="SMART" id="SM01043">
    <property type="entry name" value="BTAD"/>
    <property type="match status" value="1"/>
</dbReference>
<dbReference type="InterPro" id="IPR051677">
    <property type="entry name" value="AfsR-DnrI-RedD_regulator"/>
</dbReference>
<dbReference type="GO" id="GO:0043531">
    <property type="term" value="F:ADP binding"/>
    <property type="evidence" value="ECO:0007669"/>
    <property type="project" value="InterPro"/>
</dbReference>
<dbReference type="Gene3D" id="3.40.50.300">
    <property type="entry name" value="P-loop containing nucleotide triphosphate hydrolases"/>
    <property type="match status" value="1"/>
</dbReference>
<organism evidence="9 10">
    <name type="scientific">Phytoactinopolyspora halophila</name>
    <dbReference type="NCBI Taxonomy" id="1981511"/>
    <lineage>
        <taxon>Bacteria</taxon>
        <taxon>Bacillati</taxon>
        <taxon>Actinomycetota</taxon>
        <taxon>Actinomycetes</taxon>
        <taxon>Jiangellales</taxon>
        <taxon>Jiangellaceae</taxon>
        <taxon>Phytoactinopolyspora</taxon>
    </lineage>
</organism>
<name>A0A329QZ38_9ACTN</name>
<dbReference type="PANTHER" id="PTHR35807:SF1">
    <property type="entry name" value="TRANSCRIPTIONAL REGULATOR REDD"/>
    <property type="match status" value="1"/>
</dbReference>
<evidence type="ECO:0000313" key="9">
    <source>
        <dbReference type="EMBL" id="RAW17487.1"/>
    </source>
</evidence>
<dbReference type="SMART" id="SM00028">
    <property type="entry name" value="TPR"/>
    <property type="match status" value="4"/>
</dbReference>
<comment type="caution">
    <text evidence="9">The sequence shown here is derived from an EMBL/GenBank/DDBJ whole genome shotgun (WGS) entry which is preliminary data.</text>
</comment>
<dbReference type="InterPro" id="IPR011990">
    <property type="entry name" value="TPR-like_helical_dom_sf"/>
</dbReference>
<dbReference type="CDD" id="cd15831">
    <property type="entry name" value="BTAD"/>
    <property type="match status" value="1"/>
</dbReference>
<evidence type="ECO:0000256" key="1">
    <source>
        <dbReference type="ARBA" id="ARBA00005820"/>
    </source>
</evidence>
<evidence type="ECO:0000259" key="8">
    <source>
        <dbReference type="PROSITE" id="PS51755"/>
    </source>
</evidence>
<dbReference type="Pfam" id="PF03704">
    <property type="entry name" value="BTAD"/>
    <property type="match status" value="1"/>
</dbReference>
<comment type="similarity">
    <text evidence="1">Belongs to the AfsR/DnrI/RedD regulatory family.</text>
</comment>
<feature type="compositionally biased region" description="Gly residues" evidence="7">
    <location>
        <begin position="598"/>
        <end position="610"/>
    </location>
</feature>
<evidence type="ECO:0000256" key="2">
    <source>
        <dbReference type="ARBA" id="ARBA00022737"/>
    </source>
</evidence>